<reference evidence="12" key="1">
    <citation type="journal article" date="2020" name="Nat. Commun.">
        <title>Genome assembly of wild tea tree DASZ reveals pedigree and selection history of tea varieties.</title>
        <authorList>
            <person name="Zhang W."/>
            <person name="Zhang Y."/>
            <person name="Qiu H."/>
            <person name="Guo Y."/>
            <person name="Wan H."/>
            <person name="Zhang X."/>
            <person name="Scossa F."/>
            <person name="Alseekh S."/>
            <person name="Zhang Q."/>
            <person name="Wang P."/>
            <person name="Xu L."/>
            <person name="Schmidt M.H."/>
            <person name="Jia X."/>
            <person name="Li D."/>
            <person name="Zhu A."/>
            <person name="Guo F."/>
            <person name="Chen W."/>
            <person name="Ni D."/>
            <person name="Usadel B."/>
            <person name="Fernie A.R."/>
            <person name="Wen W."/>
        </authorList>
    </citation>
    <scope>NUCLEOTIDE SEQUENCE [LARGE SCALE GENOMIC DNA]</scope>
    <source>
        <strain evidence="12">cv. G240</strain>
    </source>
</reference>
<dbReference type="AlphaFoldDB" id="A0A7J7GBH9"/>
<comment type="subcellular location">
    <subcellularLocation>
        <location evidence="1">Membrane</location>
        <location evidence="1">Coated pit</location>
        <topology evidence="1">Peripheral membrane protein</topology>
        <orientation evidence="1">Cytoplasmic side</orientation>
    </subcellularLocation>
</comment>
<sequence>MALSGMRGLSVFISDIRNCQNKDQERLRVDKELGNIRTRFKNEKGLTHYEKKKYVWKMLYIFMLGYDVDFGHMEAVSLISAPKYPEKQVGYIVTSSLLNENHDFLRLAINTVRNDIIGRNETFQCLALTLVGNIGGRDFAESLAPDVQKLLISSSCRPLVRKKAALCLLRLFRKNSDVVNVDGWSDRMSQLLDERDLGVLTSSMSLLVALVANNHDAYWSCLPKCVKILERLARNQDIPPEYTYYGIPSPWLQVKTMRALQYFPTIEDPNTRRALFEVLQRILMGTDVVKNVNKNNASHAVLFEALALVMHLDAEKEMMSQCVALLGKFIAVREPNIRYLGLENMTRMLMVSDVQDIIKRHQSQIITSLKDPDISIRRRALDLLYGMCDVSNAKDIVEELLQYLSSADFAMREELSLKAAILAEKFAPDLSWYVDVILQLIDKAGDFVSDDIWFRVVQFVTNNEDLQLYAAVKAREYLDKPAVHETMVKVSAYILGEYSHLLARRPGCSPKEIFSIIHEKLPTVSTSTISILLSTYAKILMHNQPPDPELQNQIWAIFHKYESCIDVEIQQRAVEYFALSRKGADLVDILAEMPKFPERQSALIRKAEDTEADTAEQSATKLRSLHQTSNALVVTDQRPANGVPPVNQLGLVKVPDMSNVDHNSADQGVTEANGTLTVVDPQPLDPSADVLGDLLGPLAIEGPPHVAAQSEHNLVSGAEGAPNAEDALALTPVEEQKNTIQPIGNLAERFYALCLKDSGVLYEDPYIQIGIKAEWRAHQGRLVLFLGNKNIAPLVAVQAVILPPSHLKMELSLVPEVIPPRAQVQCPLEVVNLRPSRDVAVLDFSYNFGTHAVNVKVRLPVVLNKFLQPISVSAEEFFPQWRSLSGPPLKLQDVDPNANNLVASTTFYSESTRAMLCLIRIETDPADRTQLRMTVASGDPTLTLELKEFIKEQLVSIPTISRAPGPATPQQAQPTSAPTAISDPGAMLAGLFQLIIQPYTHYLPRPQSQQVSKIEIRCKGYRTYERICDRLSVFELDFLGGVGWVRRLR</sequence>
<feature type="binding site" evidence="9">
    <location>
        <begin position="7"/>
        <end position="8"/>
    </location>
    <ligand>
        <name>a 1,2-diacyl-sn-glycero-3-phospho-(1D-myo-inositol-3,4,5-trisphosphate)</name>
        <dbReference type="ChEBI" id="CHEBI:57836"/>
    </ligand>
</feature>
<keyword evidence="3 8" id="KW-0254">Endocytosis</keyword>
<feature type="binding site" evidence="9">
    <location>
        <position position="49"/>
    </location>
    <ligand>
        <name>a 1,2-diacyl-sn-glycero-3-phospho-(1D-myo-inositol-3,4,5-trisphosphate)</name>
        <dbReference type="ChEBI" id="CHEBI:57836"/>
    </ligand>
</feature>
<feature type="domain" description="Clathrin adaptor alpha/beta/gamma-adaptin appendage Ig-like subdomain" evidence="10">
    <location>
        <begin position="751"/>
        <end position="860"/>
    </location>
</feature>
<dbReference type="FunFam" id="1.25.10.10:FF:000020">
    <property type="entry name" value="AP-2 complex subunit alpha"/>
    <property type="match status" value="1"/>
</dbReference>
<dbReference type="PIRSF" id="PIRSF037091">
    <property type="entry name" value="AP2_complex_alpha"/>
    <property type="match status" value="1"/>
</dbReference>
<dbReference type="EMBL" id="JACBKZ010000012">
    <property type="protein sequence ID" value="KAF5937655.1"/>
    <property type="molecule type" value="Genomic_DNA"/>
</dbReference>
<comment type="function">
    <text evidence="7">Subunit of the adaptor protein complex 2 (AP-2). Adaptor protein complexes function in protein transport via transport vesicles in different membrane traffic pathways. Adaptor protein complexes are vesicle coat components and appear to be involved in cargo selection and vesicle formation. AP-2 is involved in clathrin-dependent endocytosis in which cargo proteins are incorporated into vesicles surrounded by clathrin (clathrin-coated vesicles, CCVs) which are destined for fusion with the early endosome. The complex binds polyphosphoinositides.</text>
</comment>
<evidence type="ECO:0000256" key="3">
    <source>
        <dbReference type="ARBA" id="ARBA00022583"/>
    </source>
</evidence>
<reference evidence="11 12" key="2">
    <citation type="submission" date="2020-07" db="EMBL/GenBank/DDBJ databases">
        <title>Genome assembly of wild tea tree DASZ reveals pedigree and selection history of tea varieties.</title>
        <authorList>
            <person name="Zhang W."/>
        </authorList>
    </citation>
    <scope>NUCLEOTIDE SEQUENCE [LARGE SCALE GENOMIC DNA]</scope>
    <source>
        <strain evidence="12">cv. G240</strain>
        <tissue evidence="11">Leaf</tissue>
    </source>
</reference>
<dbReference type="PANTHER" id="PTHR22780">
    <property type="entry name" value="ADAPTIN, ALPHA/GAMMA/EPSILON"/>
    <property type="match status" value="1"/>
</dbReference>
<dbReference type="InterPro" id="IPR013041">
    <property type="entry name" value="Clathrin_app_Ig-like_sf"/>
</dbReference>
<proteinExistence type="inferred from homology"/>
<evidence type="ECO:0000259" key="10">
    <source>
        <dbReference type="SMART" id="SM00809"/>
    </source>
</evidence>
<keyword evidence="12" id="KW-1185">Reference proteome</keyword>
<evidence type="ECO:0000313" key="11">
    <source>
        <dbReference type="EMBL" id="KAF5937655.1"/>
    </source>
</evidence>
<dbReference type="InterPro" id="IPR009028">
    <property type="entry name" value="Coatomer/calthrin_app_sub_C"/>
</dbReference>
<organism evidence="11 12">
    <name type="scientific">Camellia sinensis</name>
    <name type="common">Tea plant</name>
    <name type="synonym">Thea sinensis</name>
    <dbReference type="NCBI Taxonomy" id="4442"/>
    <lineage>
        <taxon>Eukaryota</taxon>
        <taxon>Viridiplantae</taxon>
        <taxon>Streptophyta</taxon>
        <taxon>Embryophyta</taxon>
        <taxon>Tracheophyta</taxon>
        <taxon>Spermatophyta</taxon>
        <taxon>Magnoliopsida</taxon>
        <taxon>eudicotyledons</taxon>
        <taxon>Gunneridae</taxon>
        <taxon>Pentapetalae</taxon>
        <taxon>asterids</taxon>
        <taxon>Ericales</taxon>
        <taxon>Theaceae</taxon>
        <taxon>Camellia</taxon>
    </lineage>
</organism>
<dbReference type="GO" id="GO:0030122">
    <property type="term" value="C:AP-2 adaptor complex"/>
    <property type="evidence" value="ECO:0007669"/>
    <property type="project" value="InterPro"/>
</dbReference>
<evidence type="ECO:0000256" key="5">
    <source>
        <dbReference type="ARBA" id="ARBA00023136"/>
    </source>
</evidence>
<feature type="binding site" evidence="9">
    <location>
        <begin position="53"/>
        <end position="57"/>
    </location>
    <ligand>
        <name>a 1,2-diacyl-sn-glycero-3-phospho-(1D-myo-inositol-3,4,5-trisphosphate)</name>
        <dbReference type="ChEBI" id="CHEBI:57836"/>
    </ligand>
</feature>
<evidence type="ECO:0000256" key="6">
    <source>
        <dbReference type="ARBA" id="ARBA00023176"/>
    </source>
</evidence>
<dbReference type="InterPro" id="IPR002553">
    <property type="entry name" value="Clathrin/coatomer_adapt-like_N"/>
</dbReference>
<dbReference type="Gene3D" id="1.25.10.10">
    <property type="entry name" value="Leucine-rich Repeat Variant"/>
    <property type="match status" value="1"/>
</dbReference>
<dbReference type="InterPro" id="IPR011989">
    <property type="entry name" value="ARM-like"/>
</dbReference>
<evidence type="ECO:0000256" key="9">
    <source>
        <dbReference type="PIRSR" id="PIRSR037091-1"/>
    </source>
</evidence>
<dbReference type="InterPro" id="IPR008152">
    <property type="entry name" value="Clathrin_a/b/g-adaptin_app_Ig"/>
</dbReference>
<dbReference type="GO" id="GO:0035615">
    <property type="term" value="F:clathrin adaptor activity"/>
    <property type="evidence" value="ECO:0007669"/>
    <property type="project" value="InterPro"/>
</dbReference>
<gene>
    <name evidence="11" type="ORF">HYC85_025161</name>
</gene>
<protein>
    <recommendedName>
        <fullName evidence="8">AP-2 complex subunit alpha</fullName>
    </recommendedName>
</protein>
<dbReference type="Gene3D" id="3.30.310.10">
    <property type="entry name" value="TATA-Binding Protein"/>
    <property type="match status" value="1"/>
</dbReference>
<dbReference type="Pfam" id="PF02883">
    <property type="entry name" value="Alpha_adaptinC2"/>
    <property type="match status" value="1"/>
</dbReference>
<dbReference type="SUPFAM" id="SSF49348">
    <property type="entry name" value="Clathrin adaptor appendage domain"/>
    <property type="match status" value="1"/>
</dbReference>
<dbReference type="Pfam" id="PF01602">
    <property type="entry name" value="Adaptin_N"/>
    <property type="match status" value="1"/>
</dbReference>
<evidence type="ECO:0000313" key="12">
    <source>
        <dbReference type="Proteomes" id="UP000593564"/>
    </source>
</evidence>
<comment type="similarity">
    <text evidence="8">Belongs to the adaptor complexes large subunit family.</text>
</comment>
<name>A0A7J7GBH9_CAMSI</name>
<accession>A0A7J7GBH9</accession>
<evidence type="ECO:0000256" key="4">
    <source>
        <dbReference type="ARBA" id="ARBA00022927"/>
    </source>
</evidence>
<dbReference type="SUPFAM" id="SSF48371">
    <property type="entry name" value="ARM repeat"/>
    <property type="match status" value="1"/>
</dbReference>
<evidence type="ECO:0000256" key="8">
    <source>
        <dbReference type="PIRNR" id="PIRNR037091"/>
    </source>
</evidence>
<comment type="caution">
    <text evidence="11">The sequence shown here is derived from an EMBL/GenBank/DDBJ whole genome shotgun (WGS) entry which is preliminary data.</text>
</comment>
<dbReference type="InterPro" id="IPR050840">
    <property type="entry name" value="Adaptor_Complx_Large_Subunit"/>
</dbReference>
<dbReference type="Proteomes" id="UP000593564">
    <property type="component" value="Unassembled WGS sequence"/>
</dbReference>
<evidence type="ECO:0000256" key="7">
    <source>
        <dbReference type="ARBA" id="ARBA00054328"/>
    </source>
</evidence>
<keyword evidence="2 8" id="KW-0813">Transport</keyword>
<dbReference type="SUPFAM" id="SSF55711">
    <property type="entry name" value="Subdomain of clathrin and coatomer appendage domain"/>
    <property type="match status" value="1"/>
</dbReference>
<dbReference type="InterPro" id="IPR017104">
    <property type="entry name" value="AP2_complex_asu"/>
</dbReference>
<dbReference type="Gene3D" id="2.60.40.1230">
    <property type="match status" value="1"/>
</dbReference>
<keyword evidence="6 8" id="KW-0168">Coated pit</keyword>
<comment type="subunit">
    <text evidence="8">Adaptor protein complex 2 (AP-2) is a heterotetramer composed of two large adaptins (alpha-type and beta-type subunits), a medium adaptin (mu-type subunit) and a small adaptin (sigma-type subunit).</text>
</comment>
<dbReference type="InterPro" id="IPR012295">
    <property type="entry name" value="TBP_dom_sf"/>
</dbReference>
<dbReference type="SMART" id="SM00809">
    <property type="entry name" value="Alpha_adaptinC2"/>
    <property type="match status" value="1"/>
</dbReference>
<dbReference type="InterPro" id="IPR016024">
    <property type="entry name" value="ARM-type_fold"/>
</dbReference>
<dbReference type="GO" id="GO:0072583">
    <property type="term" value="P:clathrin-dependent endocytosis"/>
    <property type="evidence" value="ECO:0007669"/>
    <property type="project" value="InterPro"/>
</dbReference>
<keyword evidence="4 8" id="KW-0653">Protein transport</keyword>
<evidence type="ECO:0000256" key="1">
    <source>
        <dbReference type="ARBA" id="ARBA00004277"/>
    </source>
</evidence>
<keyword evidence="5 8" id="KW-0472">Membrane</keyword>
<dbReference type="GO" id="GO:0006886">
    <property type="term" value="P:intracellular protein transport"/>
    <property type="evidence" value="ECO:0007669"/>
    <property type="project" value="UniProtKB-UniRule"/>
</dbReference>
<evidence type="ECO:0000256" key="2">
    <source>
        <dbReference type="ARBA" id="ARBA00022448"/>
    </source>
</evidence>